<dbReference type="Proteomes" id="UP001500655">
    <property type="component" value="Unassembled WGS sequence"/>
</dbReference>
<gene>
    <name evidence="5" type="ORF">GCM10009681_05910</name>
</gene>
<evidence type="ECO:0000256" key="2">
    <source>
        <dbReference type="SAM" id="MobiDB-lite"/>
    </source>
</evidence>
<sequence length="341" mass="37457">MRVLQIGAGSMGTRRLRDLHQRPGLTLTVLDQRPDRRARAAERFGVATVATLDEAWGTTPDVLIISTPPNEHDRYIAAALKRDLHFFCEADIWSYDHRRVEEATARSGRVAAPSCTLYFNPFVRELRRVVAEELGTLHAFGYVLSVDAPSWHPGEGAEYYARHRATAPAREMVPFELIALGHVFGHATAASGRVVRRGGLDLEGEDTWSLQLALEGGATGQLTVVMAVPAPVRQGWAVGDRGAIRFDLLTGVLERMLPGGAGPTVETVCDWTEVYESMYDAEMTAFLAAVRGEAPWPYPYRTAARVCATLAAAELSMRSGRTEPVELHRQPAPLPVDYPRG</sequence>
<dbReference type="Pfam" id="PF02894">
    <property type="entry name" value="GFO_IDH_MocA_C"/>
    <property type="match status" value="1"/>
</dbReference>
<evidence type="ECO:0000259" key="3">
    <source>
        <dbReference type="Pfam" id="PF01408"/>
    </source>
</evidence>
<dbReference type="InterPro" id="IPR051450">
    <property type="entry name" value="Gfo/Idh/MocA_Oxidoreductases"/>
</dbReference>
<accession>A0ABN2JSY3</accession>
<dbReference type="Pfam" id="PF01408">
    <property type="entry name" value="GFO_IDH_MocA"/>
    <property type="match status" value="1"/>
</dbReference>
<dbReference type="PANTHER" id="PTHR43377:SF1">
    <property type="entry name" value="BILIVERDIN REDUCTASE A"/>
    <property type="match status" value="1"/>
</dbReference>
<organism evidence="5 6">
    <name type="scientific">Luedemannella helvata</name>
    <dbReference type="NCBI Taxonomy" id="349315"/>
    <lineage>
        <taxon>Bacteria</taxon>
        <taxon>Bacillati</taxon>
        <taxon>Actinomycetota</taxon>
        <taxon>Actinomycetes</taxon>
        <taxon>Micromonosporales</taxon>
        <taxon>Micromonosporaceae</taxon>
        <taxon>Luedemannella</taxon>
    </lineage>
</organism>
<evidence type="ECO:0000259" key="4">
    <source>
        <dbReference type="Pfam" id="PF02894"/>
    </source>
</evidence>
<dbReference type="Gene3D" id="3.30.360.10">
    <property type="entry name" value="Dihydrodipicolinate Reductase, domain 2"/>
    <property type="match status" value="1"/>
</dbReference>
<name>A0ABN2JSY3_9ACTN</name>
<dbReference type="EMBL" id="BAAALS010000002">
    <property type="protein sequence ID" value="GAA1738041.1"/>
    <property type="molecule type" value="Genomic_DNA"/>
</dbReference>
<evidence type="ECO:0008006" key="7">
    <source>
        <dbReference type="Google" id="ProtNLM"/>
    </source>
</evidence>
<dbReference type="InterPro" id="IPR036291">
    <property type="entry name" value="NAD(P)-bd_dom_sf"/>
</dbReference>
<dbReference type="SUPFAM" id="SSF51735">
    <property type="entry name" value="NAD(P)-binding Rossmann-fold domains"/>
    <property type="match status" value="1"/>
</dbReference>
<dbReference type="Gene3D" id="3.40.50.720">
    <property type="entry name" value="NAD(P)-binding Rossmann-like Domain"/>
    <property type="match status" value="1"/>
</dbReference>
<dbReference type="PANTHER" id="PTHR43377">
    <property type="entry name" value="BILIVERDIN REDUCTASE A"/>
    <property type="match status" value="1"/>
</dbReference>
<dbReference type="InterPro" id="IPR004104">
    <property type="entry name" value="Gfo/Idh/MocA-like_OxRdtase_C"/>
</dbReference>
<proteinExistence type="inferred from homology"/>
<comment type="similarity">
    <text evidence="1">Belongs to the Gfo/Idh/MocA family.</text>
</comment>
<feature type="domain" description="Gfo/Idh/MocA-like oxidoreductase N-terminal" evidence="3">
    <location>
        <begin position="2"/>
        <end position="89"/>
    </location>
</feature>
<comment type="caution">
    <text evidence="5">The sequence shown here is derived from an EMBL/GenBank/DDBJ whole genome shotgun (WGS) entry which is preliminary data.</text>
</comment>
<feature type="region of interest" description="Disordered" evidence="2">
    <location>
        <begin position="321"/>
        <end position="341"/>
    </location>
</feature>
<evidence type="ECO:0000313" key="6">
    <source>
        <dbReference type="Proteomes" id="UP001500655"/>
    </source>
</evidence>
<evidence type="ECO:0000256" key="1">
    <source>
        <dbReference type="ARBA" id="ARBA00010928"/>
    </source>
</evidence>
<feature type="domain" description="Gfo/Idh/MocA-like oxidoreductase C-terminal" evidence="4">
    <location>
        <begin position="203"/>
        <end position="327"/>
    </location>
</feature>
<feature type="compositionally biased region" description="Pro residues" evidence="2">
    <location>
        <begin position="332"/>
        <end position="341"/>
    </location>
</feature>
<keyword evidence="6" id="KW-1185">Reference proteome</keyword>
<dbReference type="SUPFAM" id="SSF55347">
    <property type="entry name" value="Glyceraldehyde-3-phosphate dehydrogenase-like, C-terminal domain"/>
    <property type="match status" value="1"/>
</dbReference>
<dbReference type="RefSeq" id="WP_344076470.1">
    <property type="nucleotide sequence ID" value="NZ_BAAALS010000002.1"/>
</dbReference>
<reference evidence="5 6" key="1">
    <citation type="journal article" date="2019" name="Int. J. Syst. Evol. Microbiol.">
        <title>The Global Catalogue of Microorganisms (GCM) 10K type strain sequencing project: providing services to taxonomists for standard genome sequencing and annotation.</title>
        <authorList>
            <consortium name="The Broad Institute Genomics Platform"/>
            <consortium name="The Broad Institute Genome Sequencing Center for Infectious Disease"/>
            <person name="Wu L."/>
            <person name="Ma J."/>
        </authorList>
    </citation>
    <scope>NUCLEOTIDE SEQUENCE [LARGE SCALE GENOMIC DNA]</scope>
    <source>
        <strain evidence="5 6">JCM 13249</strain>
    </source>
</reference>
<dbReference type="InterPro" id="IPR000683">
    <property type="entry name" value="Gfo/Idh/MocA-like_OxRdtase_N"/>
</dbReference>
<protein>
    <recommendedName>
        <fullName evidence="7">Gfo/Idh/MocA-like oxidoreductase N-terminal domain-containing protein</fullName>
    </recommendedName>
</protein>
<evidence type="ECO:0000313" key="5">
    <source>
        <dbReference type="EMBL" id="GAA1738041.1"/>
    </source>
</evidence>